<organism evidence="6 7">
    <name type="scientific">Caldanaerobius fijiensis DSM 17918</name>
    <dbReference type="NCBI Taxonomy" id="1121256"/>
    <lineage>
        <taxon>Bacteria</taxon>
        <taxon>Bacillati</taxon>
        <taxon>Bacillota</taxon>
        <taxon>Clostridia</taxon>
        <taxon>Thermoanaerobacterales</taxon>
        <taxon>Thermoanaerobacteraceae</taxon>
        <taxon>Caldanaerobius</taxon>
    </lineage>
</organism>
<dbReference type="OrthoDB" id="2077914at2"/>
<dbReference type="SUPFAM" id="SSF52540">
    <property type="entry name" value="P-loop containing nucleoside triphosphate hydrolases"/>
    <property type="match status" value="1"/>
</dbReference>
<feature type="domain" description="Helicase ATP-binding" evidence="4">
    <location>
        <begin position="236"/>
        <end position="386"/>
    </location>
</feature>
<sequence>MKYAIYAAYDGDTVEYRYTHDIRVDEAFYSGKFTVERISPYMPIGYADYLLREICSKPGFVLRFLKKAVRQEVRDRAMRIKRRVEELKISCIDVSGSGYWIDEGIQGEILGVVKGKALLLDEIKSRLPYDEKTLCDNLQVLHLKGELDIIPSIRMCSDGYTCQRCGSHEVFKYSCQRCGNECVYCEECLIMGRTLFCQPYILCPGRNGSGVYREVKLDMPVRLTPAQISASEEVRRFIEGTDREALVWAACGAGKTEVTFDGIREALSWGNKVLYAVPRRDVVIELSQRFKKAFPDEKIAVLYGGSEKTSSDFTIATTHQVMRYYEEFDLVILDEVDAFPYDGNDMLEMAVRRSMKRDGKLLYMTATPPVGLYRAYKRGKIKGILIPARHHGHPLPVPTILKANIDENMSALPKSICSFLEKCVKLNKRVIVFVPTVNLSIKIAEIIKNMGIDADYVYSKDPKRDVKRKRFYNGQLPVIVATTVMERGITVEGVQVIVLFADYNNVFDERTLVQMAGRVGRTESCSTGDVLFVSRTITEEMSTAIEMIEHMNRVAIKKGYVI</sequence>
<dbReference type="GO" id="GO:0003677">
    <property type="term" value="F:DNA binding"/>
    <property type="evidence" value="ECO:0007669"/>
    <property type="project" value="UniProtKB-KW"/>
</dbReference>
<dbReference type="Gene3D" id="3.40.50.300">
    <property type="entry name" value="P-loop containing nucleotide triphosphate hydrolases"/>
    <property type="match status" value="2"/>
</dbReference>
<evidence type="ECO:0000256" key="3">
    <source>
        <dbReference type="ARBA" id="ARBA00023125"/>
    </source>
</evidence>
<gene>
    <name evidence="6" type="ORF">SAMN02746089_00522</name>
</gene>
<dbReference type="RefSeq" id="WP_084110801.1">
    <property type="nucleotide sequence ID" value="NZ_FQVH01000003.1"/>
</dbReference>
<dbReference type="Pfam" id="PF04851">
    <property type="entry name" value="ResIII"/>
    <property type="match status" value="1"/>
</dbReference>
<reference evidence="6 7" key="1">
    <citation type="submission" date="2016-11" db="EMBL/GenBank/DDBJ databases">
        <authorList>
            <person name="Jaros S."/>
            <person name="Januszkiewicz K."/>
            <person name="Wedrychowicz H."/>
        </authorList>
    </citation>
    <scope>NUCLEOTIDE SEQUENCE [LARGE SCALE GENOMIC DNA]</scope>
    <source>
        <strain evidence="6 7">DSM 17918</strain>
    </source>
</reference>
<dbReference type="GO" id="GO:0016787">
    <property type="term" value="F:hydrolase activity"/>
    <property type="evidence" value="ECO:0007669"/>
    <property type="project" value="InterPro"/>
</dbReference>
<dbReference type="SMART" id="SM00487">
    <property type="entry name" value="DEXDc"/>
    <property type="match status" value="1"/>
</dbReference>
<dbReference type="SMART" id="SM00490">
    <property type="entry name" value="HELICc"/>
    <property type="match status" value="1"/>
</dbReference>
<dbReference type="InterPro" id="IPR001650">
    <property type="entry name" value="Helicase_C-like"/>
</dbReference>
<dbReference type="AlphaFoldDB" id="A0A1M4UWL6"/>
<evidence type="ECO:0000313" key="6">
    <source>
        <dbReference type="EMBL" id="SHE61059.1"/>
    </source>
</evidence>
<dbReference type="PANTHER" id="PTHR30580">
    <property type="entry name" value="PRIMOSOMAL PROTEIN N"/>
    <property type="match status" value="1"/>
</dbReference>
<dbReference type="GO" id="GO:0005524">
    <property type="term" value="F:ATP binding"/>
    <property type="evidence" value="ECO:0007669"/>
    <property type="project" value="UniProtKB-KW"/>
</dbReference>
<keyword evidence="1" id="KW-0547">Nucleotide-binding</keyword>
<dbReference type="GO" id="GO:0006302">
    <property type="term" value="P:double-strand break repair"/>
    <property type="evidence" value="ECO:0007669"/>
    <property type="project" value="TreeGrafter"/>
</dbReference>
<keyword evidence="2" id="KW-0067">ATP-binding</keyword>
<name>A0A1M4UWL6_9THEO</name>
<evidence type="ECO:0000259" key="5">
    <source>
        <dbReference type="PROSITE" id="PS51194"/>
    </source>
</evidence>
<evidence type="ECO:0000256" key="2">
    <source>
        <dbReference type="ARBA" id="ARBA00022840"/>
    </source>
</evidence>
<dbReference type="PANTHER" id="PTHR30580:SF1">
    <property type="entry name" value="COMF OPERON PROTEIN 1"/>
    <property type="match status" value="1"/>
</dbReference>
<dbReference type="GO" id="GO:0006270">
    <property type="term" value="P:DNA replication initiation"/>
    <property type="evidence" value="ECO:0007669"/>
    <property type="project" value="TreeGrafter"/>
</dbReference>
<proteinExistence type="predicted"/>
<evidence type="ECO:0000256" key="1">
    <source>
        <dbReference type="ARBA" id="ARBA00022741"/>
    </source>
</evidence>
<dbReference type="InterPro" id="IPR027417">
    <property type="entry name" value="P-loop_NTPase"/>
</dbReference>
<dbReference type="InterPro" id="IPR014001">
    <property type="entry name" value="Helicase_ATP-bd"/>
</dbReference>
<dbReference type="GO" id="GO:0006310">
    <property type="term" value="P:DNA recombination"/>
    <property type="evidence" value="ECO:0007669"/>
    <property type="project" value="TreeGrafter"/>
</dbReference>
<evidence type="ECO:0000259" key="4">
    <source>
        <dbReference type="PROSITE" id="PS51192"/>
    </source>
</evidence>
<keyword evidence="3" id="KW-0238">DNA-binding</keyword>
<dbReference type="InterPro" id="IPR006935">
    <property type="entry name" value="Helicase/UvrB_N"/>
</dbReference>
<dbReference type="GO" id="GO:0043138">
    <property type="term" value="F:3'-5' DNA helicase activity"/>
    <property type="evidence" value="ECO:0007669"/>
    <property type="project" value="TreeGrafter"/>
</dbReference>
<evidence type="ECO:0000313" key="7">
    <source>
        <dbReference type="Proteomes" id="UP000184088"/>
    </source>
</evidence>
<dbReference type="Pfam" id="PF00271">
    <property type="entry name" value="Helicase_C"/>
    <property type="match status" value="1"/>
</dbReference>
<protein>
    <submittedName>
        <fullName evidence="6">Competence protein ComFA</fullName>
    </submittedName>
</protein>
<dbReference type="STRING" id="1121256.SAMN02746089_00522"/>
<dbReference type="EMBL" id="FQVH01000003">
    <property type="protein sequence ID" value="SHE61059.1"/>
    <property type="molecule type" value="Genomic_DNA"/>
</dbReference>
<keyword evidence="7" id="KW-1185">Reference proteome</keyword>
<dbReference type="PROSITE" id="PS51194">
    <property type="entry name" value="HELICASE_CTER"/>
    <property type="match status" value="1"/>
</dbReference>
<dbReference type="Proteomes" id="UP000184088">
    <property type="component" value="Unassembled WGS sequence"/>
</dbReference>
<feature type="domain" description="Helicase C-terminal" evidence="5">
    <location>
        <begin position="415"/>
        <end position="562"/>
    </location>
</feature>
<accession>A0A1M4UWL6</accession>
<dbReference type="PROSITE" id="PS51192">
    <property type="entry name" value="HELICASE_ATP_BIND_1"/>
    <property type="match status" value="1"/>
</dbReference>